<dbReference type="PANTHER" id="PTHR10218:SF321">
    <property type="entry name" value="EXTRA-LARGE GUANINE NUCLEOTIDE-BINDING PROTEIN 2"/>
    <property type="match status" value="1"/>
</dbReference>
<evidence type="ECO:0000256" key="2">
    <source>
        <dbReference type="ARBA" id="ARBA00022741"/>
    </source>
</evidence>
<dbReference type="InterPro" id="IPR027417">
    <property type="entry name" value="P-loop_NTPase"/>
</dbReference>
<dbReference type="Pfam" id="PF00503">
    <property type="entry name" value="G-alpha"/>
    <property type="match status" value="1"/>
</dbReference>
<dbReference type="GO" id="GO:0003924">
    <property type="term" value="F:GTPase activity"/>
    <property type="evidence" value="ECO:0007669"/>
    <property type="project" value="InterPro"/>
</dbReference>
<dbReference type="GO" id="GO:0005737">
    <property type="term" value="C:cytoplasm"/>
    <property type="evidence" value="ECO:0007669"/>
    <property type="project" value="TreeGrafter"/>
</dbReference>
<keyword evidence="1" id="KW-0479">Metal-binding</keyword>
<sequence length="142" mass="16135">MFEDASIVMFCVSLSEYDEYAVNSSGVLVNKMLESKNLFESIITRPIFGETNFLLILNKFDLLEEKINEVPLTKCQWFQDFNPVISRHQSRSSGAPLAQSAFHYIAVKFKRLFTSLTGRKLYVCPVTALESDTVDSAMSPYN</sequence>
<keyword evidence="4" id="KW-0807">Transducer</keyword>
<dbReference type="Gene3D" id="3.40.50.300">
    <property type="entry name" value="P-loop containing nucleotide triphosphate hydrolases"/>
    <property type="match status" value="1"/>
</dbReference>
<evidence type="ECO:0000256" key="5">
    <source>
        <dbReference type="PIRSR" id="PIRSR601019-1"/>
    </source>
</evidence>
<dbReference type="PROSITE" id="PS51882">
    <property type="entry name" value="G_ALPHA"/>
    <property type="match status" value="1"/>
</dbReference>
<dbReference type="GO" id="GO:0005834">
    <property type="term" value="C:heterotrimeric G-protein complex"/>
    <property type="evidence" value="ECO:0007669"/>
    <property type="project" value="TreeGrafter"/>
</dbReference>
<feature type="binding site" evidence="5">
    <location>
        <position position="128"/>
    </location>
    <ligand>
        <name>GTP</name>
        <dbReference type="ChEBI" id="CHEBI:37565"/>
    </ligand>
</feature>
<evidence type="ECO:0000256" key="1">
    <source>
        <dbReference type="ARBA" id="ARBA00022723"/>
    </source>
</evidence>
<dbReference type="GO" id="GO:0005525">
    <property type="term" value="F:GTP binding"/>
    <property type="evidence" value="ECO:0007669"/>
    <property type="project" value="UniProtKB-KW"/>
</dbReference>
<dbReference type="GO" id="GO:0031683">
    <property type="term" value="F:G-protein beta/gamma-subunit complex binding"/>
    <property type="evidence" value="ECO:0007669"/>
    <property type="project" value="InterPro"/>
</dbReference>
<dbReference type="InterPro" id="IPR001019">
    <property type="entry name" value="Gprotein_alpha_su"/>
</dbReference>
<dbReference type="PANTHER" id="PTHR10218">
    <property type="entry name" value="GTP-BINDING PROTEIN ALPHA SUBUNIT"/>
    <property type="match status" value="1"/>
</dbReference>
<dbReference type="FunFam" id="3.40.50.300:FF:000692">
    <property type="entry name" value="Guanine nucleotide-binding protein subunit alpha"/>
    <property type="match status" value="1"/>
</dbReference>
<protein>
    <submittedName>
        <fullName evidence="6">Uncharacterized protein</fullName>
    </submittedName>
</protein>
<dbReference type="GO" id="GO:0046872">
    <property type="term" value="F:metal ion binding"/>
    <property type="evidence" value="ECO:0007669"/>
    <property type="project" value="UniProtKB-KW"/>
</dbReference>
<organism evidence="6">
    <name type="scientific">Opuntia streptacantha</name>
    <name type="common">Prickly pear cactus</name>
    <name type="synonym">Opuntia cardona</name>
    <dbReference type="NCBI Taxonomy" id="393608"/>
    <lineage>
        <taxon>Eukaryota</taxon>
        <taxon>Viridiplantae</taxon>
        <taxon>Streptophyta</taxon>
        <taxon>Embryophyta</taxon>
        <taxon>Tracheophyta</taxon>
        <taxon>Spermatophyta</taxon>
        <taxon>Magnoliopsida</taxon>
        <taxon>eudicotyledons</taxon>
        <taxon>Gunneridae</taxon>
        <taxon>Pentapetalae</taxon>
        <taxon>Caryophyllales</taxon>
        <taxon>Cactineae</taxon>
        <taxon>Cactaceae</taxon>
        <taxon>Opuntioideae</taxon>
        <taxon>Opuntia</taxon>
    </lineage>
</organism>
<dbReference type="AlphaFoldDB" id="A0A7C9DTQ7"/>
<evidence type="ECO:0000256" key="3">
    <source>
        <dbReference type="ARBA" id="ARBA00023134"/>
    </source>
</evidence>
<reference evidence="6" key="2">
    <citation type="submission" date="2020-07" db="EMBL/GenBank/DDBJ databases">
        <authorList>
            <person name="Vera ALvarez R."/>
            <person name="Arias-Moreno D.M."/>
            <person name="Jimenez-Jacinto V."/>
            <person name="Jimenez-Bremont J.F."/>
            <person name="Swaminathan K."/>
            <person name="Moose S.P."/>
            <person name="Guerrero-Gonzalez M.L."/>
            <person name="Marino-Ramirez L."/>
            <person name="Landsman D."/>
            <person name="Rodriguez-Kessler M."/>
            <person name="Delgado-Sanchez P."/>
        </authorList>
    </citation>
    <scope>NUCLEOTIDE SEQUENCE</scope>
    <source>
        <tissue evidence="6">Cladode</tissue>
    </source>
</reference>
<evidence type="ECO:0000313" key="6">
    <source>
        <dbReference type="EMBL" id="MBA4647825.1"/>
    </source>
</evidence>
<keyword evidence="3 5" id="KW-0342">GTP-binding</keyword>
<dbReference type="GO" id="GO:0001664">
    <property type="term" value="F:G protein-coupled receptor binding"/>
    <property type="evidence" value="ECO:0007669"/>
    <property type="project" value="TreeGrafter"/>
</dbReference>
<dbReference type="SUPFAM" id="SSF52540">
    <property type="entry name" value="P-loop containing nucleoside triphosphate hydrolases"/>
    <property type="match status" value="1"/>
</dbReference>
<proteinExistence type="predicted"/>
<accession>A0A7C9DTQ7</accession>
<dbReference type="GO" id="GO:0007188">
    <property type="term" value="P:adenylate cyclase-modulating G protein-coupled receptor signaling pathway"/>
    <property type="evidence" value="ECO:0007669"/>
    <property type="project" value="TreeGrafter"/>
</dbReference>
<name>A0A7C9DTQ7_OPUST</name>
<evidence type="ECO:0000256" key="4">
    <source>
        <dbReference type="ARBA" id="ARBA00023224"/>
    </source>
</evidence>
<keyword evidence="2 5" id="KW-0547">Nucleotide-binding</keyword>
<dbReference type="EMBL" id="GISG01152737">
    <property type="protein sequence ID" value="MBA4647825.1"/>
    <property type="molecule type" value="Transcribed_RNA"/>
</dbReference>
<reference evidence="6" key="1">
    <citation type="journal article" date="2013" name="J. Plant Res.">
        <title>Effect of fungi and light on seed germination of three Opuntia species from semiarid lands of central Mexico.</title>
        <authorList>
            <person name="Delgado-Sanchez P."/>
            <person name="Jimenez-Bremont J.F."/>
            <person name="Guerrero-Gonzalez Mde L."/>
            <person name="Flores J."/>
        </authorList>
    </citation>
    <scope>NUCLEOTIDE SEQUENCE</scope>
    <source>
        <tissue evidence="6">Cladode</tissue>
    </source>
</reference>
<feature type="binding site" evidence="5">
    <location>
        <begin position="58"/>
        <end position="61"/>
    </location>
    <ligand>
        <name>GTP</name>
        <dbReference type="ChEBI" id="CHEBI:37565"/>
    </ligand>
</feature>